<accession>A0A0H5M0C7</accession>
<dbReference type="PANTHER" id="PTHR45982:SF1">
    <property type="entry name" value="REGULATOR OF CHROMOSOME CONDENSATION"/>
    <property type="match status" value="1"/>
</dbReference>
<evidence type="ECO:0000256" key="1">
    <source>
        <dbReference type="SAM" id="Phobius"/>
    </source>
</evidence>
<keyword evidence="1" id="KW-0812">Transmembrane</keyword>
<reference evidence="3" key="1">
    <citation type="submission" date="2015-03" db="EMBL/GenBank/DDBJ databases">
        <authorList>
            <consortium name="Pathogen Informatics"/>
        </authorList>
    </citation>
    <scope>NUCLEOTIDE SEQUENCE [LARGE SCALE GENOMIC DNA]</scope>
    <source>
        <strain evidence="3">R148</strain>
    </source>
</reference>
<keyword evidence="1" id="KW-1133">Transmembrane helix</keyword>
<dbReference type="PROSITE" id="PS00626">
    <property type="entry name" value="RCC1_2"/>
    <property type="match status" value="1"/>
</dbReference>
<dbReference type="PANTHER" id="PTHR45982">
    <property type="entry name" value="REGULATOR OF CHROMOSOME CONDENSATION"/>
    <property type="match status" value="1"/>
</dbReference>
<dbReference type="Pfam" id="PF13540">
    <property type="entry name" value="RCC1_2"/>
    <property type="match status" value="1"/>
</dbReference>
<dbReference type="Gene3D" id="2.130.10.30">
    <property type="entry name" value="Regulator of chromosome condensation 1/beta-lactamase-inhibitor protein II"/>
    <property type="match status" value="2"/>
</dbReference>
<sequence length="614" mass="66442">MTLATKILTAQTFVMTTLTMTIKRFFKTLADEKGALIVMYALLLPLLAALLSLTLDGSNLLAKQARLADIVTESLVSSSTHSYSQQVRSSNVLKANLAYHFPQDSVLKSGVNVTVTQTATGRKYDQVAMARINTPVYLPLVVFGFEPKQAVAYQSPVYKQSTLQGVITFSHQTELVDTGVGIDSNGKLWVWGYRDHGLQGNGSNGISGNADTAKPAMVIIPPGDPNSTLRITKIAGGIYHLVALDENGDVWSWGQDLYGEAGSTVCNGTKVLYNPTPCKVLSGVVDIAAGEYTTLMQKADGTLWFLGECRYNQCGNNQYATTAPELDLTRVTPRQIVLGGEKVTLMGAAYEGSFAVTVNDSNEYSVWGFGDNEGCGLGFTQYVHGGTGQIASRNDVRGGQSQCHYGYQDYKGLSALPRKISGLKSYADRIVYISGGNGWGTALLDDGSVIGWGTHFHLGQNYPSYQYESAALTNLEVAPPIVIMQNVKTLQSRYIGSAALTQDNRLYTWGGHELYQVYGSGVTLRAVDVQTFAVGKEHMFYSNMNGQTFGVGYLGASGDKFLLGNFTKYLSHPLNGVIYGLGDVYTVNWPGIELDFTKYGIDLGSSGYPEPMPE</sequence>
<dbReference type="AlphaFoldDB" id="A0A0H5M0C7"/>
<protein>
    <submittedName>
        <fullName evidence="2">Cell cycle control protein</fullName>
    </submittedName>
</protein>
<organism evidence="2 3">
    <name type="scientific">Yersinia intermedia</name>
    <dbReference type="NCBI Taxonomy" id="631"/>
    <lineage>
        <taxon>Bacteria</taxon>
        <taxon>Pseudomonadati</taxon>
        <taxon>Pseudomonadota</taxon>
        <taxon>Gammaproteobacteria</taxon>
        <taxon>Enterobacterales</taxon>
        <taxon>Yersiniaceae</taxon>
        <taxon>Yersinia</taxon>
    </lineage>
</organism>
<keyword evidence="1" id="KW-0472">Membrane</keyword>
<proteinExistence type="predicted"/>
<dbReference type="EMBL" id="CWJI01000018">
    <property type="protein sequence ID" value="CRY56918.1"/>
    <property type="molecule type" value="Genomic_DNA"/>
</dbReference>
<dbReference type="InterPro" id="IPR051553">
    <property type="entry name" value="Ran_GTPase-activating"/>
</dbReference>
<dbReference type="Proteomes" id="UP000043316">
    <property type="component" value="Unassembled WGS sequence"/>
</dbReference>
<dbReference type="RefSeq" id="WP_053010336.1">
    <property type="nucleotide sequence ID" value="NZ_CWJI01000018.1"/>
</dbReference>
<feature type="transmembrane region" description="Helical" evidence="1">
    <location>
        <begin position="34"/>
        <end position="55"/>
    </location>
</feature>
<gene>
    <name evidence="2" type="ORF">ERS008476_03965</name>
</gene>
<evidence type="ECO:0000313" key="3">
    <source>
        <dbReference type="Proteomes" id="UP000043316"/>
    </source>
</evidence>
<evidence type="ECO:0000313" key="2">
    <source>
        <dbReference type="EMBL" id="CRY56918.1"/>
    </source>
</evidence>
<dbReference type="InterPro" id="IPR009091">
    <property type="entry name" value="RCC1/BLIP-II"/>
</dbReference>
<name>A0A0H5M0C7_YERIN</name>
<dbReference type="SUPFAM" id="SSF50985">
    <property type="entry name" value="RCC1/BLIP-II"/>
    <property type="match status" value="1"/>
</dbReference>
<dbReference type="InterPro" id="IPR000408">
    <property type="entry name" value="Reg_chr_condens"/>
</dbReference>
<dbReference type="PROSITE" id="PS50012">
    <property type="entry name" value="RCC1_3"/>
    <property type="match status" value="2"/>
</dbReference>